<dbReference type="NCBIfam" id="NF007141">
    <property type="entry name" value="PRK09585.1-5"/>
    <property type="match status" value="1"/>
</dbReference>
<dbReference type="Gene3D" id="3.30.420.40">
    <property type="match status" value="2"/>
</dbReference>
<comment type="function">
    <text evidence="2">Catalyzes the specific phosphorylation of 1,6-anhydro-N-acetylmuramic acid (anhMurNAc) with the simultaneous cleavage of the 1,6-anhydro ring, generating MurNAc-6-P. Is required for the utilization of anhMurNAc either imported from the medium or derived from its own cell wall murein, and thus plays a role in cell wall recycling.</text>
</comment>
<keyword evidence="5" id="KW-1185">Reference proteome</keyword>
<dbReference type="Pfam" id="PF03702">
    <property type="entry name" value="AnmK"/>
    <property type="match status" value="1"/>
</dbReference>
<keyword evidence="2" id="KW-0547">Nucleotide-binding</keyword>
<comment type="caution">
    <text evidence="4">The sequence shown here is derived from an EMBL/GenBank/DDBJ whole genome shotgun (WGS) entry which is preliminary data.</text>
</comment>
<dbReference type="InterPro" id="IPR043129">
    <property type="entry name" value="ATPase_NBD"/>
</dbReference>
<comment type="similarity">
    <text evidence="2">Belongs to the anhydro-N-acetylmuramic acid kinase family.</text>
</comment>
<sequence length="371" mass="39209">MSKVYRVLGLMSGTSLDGVDAAVIETDGERIHAFGPSLTLAYSDQQRSVLMDATQAALSWNFLGPPPNIFAEAEDALDDTHRQAIRELDAGSVDLIGYHGQTVLHRPDQLKTLQLGRGQGLTDQFECPCVYDFRSEDVAAGGQGAPLAPIYHKALVERANLAGVTAVLNLGGVGNVTIITGDEILATDTGPANGPLDSFLERRGLGFDIGGAVSEAGLADFKIVEGWLTADFFQRAWPKSADRYDFDVIDDLAQASVADGAATLCAYTALSASRTIAQMGRRPDRVIVCGGGRRNRTIMTMLALELGCPVQPAEAFGWDSDAIEAQAFAFLAVRVLLGLPNSFPTTTGVSTPTVGGQIAYPSSSRGSRGGE</sequence>
<evidence type="ECO:0000313" key="5">
    <source>
        <dbReference type="Proteomes" id="UP001161391"/>
    </source>
</evidence>
<dbReference type="EMBL" id="BSNK01000001">
    <property type="protein sequence ID" value="GLQ23184.1"/>
    <property type="molecule type" value="Genomic_DNA"/>
</dbReference>
<proteinExistence type="inferred from homology"/>
<dbReference type="RefSeq" id="WP_284388337.1">
    <property type="nucleotide sequence ID" value="NZ_BSNK01000001.1"/>
</dbReference>
<evidence type="ECO:0000313" key="4">
    <source>
        <dbReference type="EMBL" id="GLQ23184.1"/>
    </source>
</evidence>
<keyword evidence="1 2" id="KW-0119">Carbohydrate metabolism</keyword>
<evidence type="ECO:0000256" key="1">
    <source>
        <dbReference type="ARBA" id="ARBA00023277"/>
    </source>
</evidence>
<organism evidence="4 5">
    <name type="scientific">Algimonas ampicilliniresistens</name>
    <dbReference type="NCBI Taxonomy" id="1298735"/>
    <lineage>
        <taxon>Bacteria</taxon>
        <taxon>Pseudomonadati</taxon>
        <taxon>Pseudomonadota</taxon>
        <taxon>Alphaproteobacteria</taxon>
        <taxon>Maricaulales</taxon>
        <taxon>Robiginitomaculaceae</taxon>
        <taxon>Algimonas</taxon>
    </lineage>
</organism>
<dbReference type="InterPro" id="IPR005338">
    <property type="entry name" value="Anhydro_N_Ac-Mur_kinase"/>
</dbReference>
<keyword evidence="2" id="KW-0808">Transferase</keyword>
<gene>
    <name evidence="2 4" type="primary">anmK</name>
    <name evidence="4" type="ORF">GCM10007853_10580</name>
</gene>
<evidence type="ECO:0000256" key="2">
    <source>
        <dbReference type="HAMAP-Rule" id="MF_01270"/>
    </source>
</evidence>
<keyword evidence="2 4" id="KW-0418">Kinase</keyword>
<dbReference type="EC" id="2.7.1.170" evidence="2"/>
<comment type="catalytic activity">
    <reaction evidence="2">
        <text>1,6-anhydro-N-acetyl-beta-muramate + ATP + H2O = N-acetyl-D-muramate 6-phosphate + ADP + H(+)</text>
        <dbReference type="Rhea" id="RHEA:24952"/>
        <dbReference type="ChEBI" id="CHEBI:15377"/>
        <dbReference type="ChEBI" id="CHEBI:15378"/>
        <dbReference type="ChEBI" id="CHEBI:30616"/>
        <dbReference type="ChEBI" id="CHEBI:58690"/>
        <dbReference type="ChEBI" id="CHEBI:58722"/>
        <dbReference type="ChEBI" id="CHEBI:456216"/>
        <dbReference type="EC" id="2.7.1.170"/>
    </reaction>
</comment>
<dbReference type="HAMAP" id="MF_01270">
    <property type="entry name" value="AnhMurNAc_kinase"/>
    <property type="match status" value="1"/>
</dbReference>
<keyword evidence="2" id="KW-0067">ATP-binding</keyword>
<feature type="region of interest" description="Disordered" evidence="3">
    <location>
        <begin position="348"/>
        <end position="371"/>
    </location>
</feature>
<accession>A0ABQ5V880</accession>
<protein>
    <recommendedName>
        <fullName evidence="2">Anhydro-N-acetylmuramic acid kinase</fullName>
        <ecNumber evidence="2">2.7.1.170</ecNumber>
    </recommendedName>
    <alternativeName>
        <fullName evidence="2">AnhMurNAc kinase</fullName>
    </alternativeName>
</protein>
<reference evidence="4" key="1">
    <citation type="journal article" date="2014" name="Int. J. Syst. Evol. Microbiol.">
        <title>Complete genome of a new Firmicutes species belonging to the dominant human colonic microbiota ('Ruminococcus bicirculans') reveals two chromosomes and a selective capacity to utilize plant glucans.</title>
        <authorList>
            <consortium name="NISC Comparative Sequencing Program"/>
            <person name="Wegmann U."/>
            <person name="Louis P."/>
            <person name="Goesmann A."/>
            <person name="Henrissat B."/>
            <person name="Duncan S.H."/>
            <person name="Flint H.J."/>
        </authorList>
    </citation>
    <scope>NUCLEOTIDE SEQUENCE</scope>
    <source>
        <strain evidence="4">NBRC 108219</strain>
    </source>
</reference>
<reference evidence="4" key="2">
    <citation type="submission" date="2023-01" db="EMBL/GenBank/DDBJ databases">
        <title>Draft genome sequence of Algimonas ampicilliniresistens strain NBRC 108219.</title>
        <authorList>
            <person name="Sun Q."/>
            <person name="Mori K."/>
        </authorList>
    </citation>
    <scope>NUCLEOTIDE SEQUENCE</scope>
    <source>
        <strain evidence="4">NBRC 108219</strain>
    </source>
</reference>
<dbReference type="SUPFAM" id="SSF53067">
    <property type="entry name" value="Actin-like ATPase domain"/>
    <property type="match status" value="1"/>
</dbReference>
<dbReference type="Proteomes" id="UP001161391">
    <property type="component" value="Unassembled WGS sequence"/>
</dbReference>
<comment type="pathway">
    <text evidence="2">Cell wall biogenesis; peptidoglycan recycling.</text>
</comment>
<dbReference type="GO" id="GO:0016301">
    <property type="term" value="F:kinase activity"/>
    <property type="evidence" value="ECO:0007669"/>
    <property type="project" value="UniProtKB-KW"/>
</dbReference>
<dbReference type="PANTHER" id="PTHR30605">
    <property type="entry name" value="ANHYDRO-N-ACETYLMURAMIC ACID KINASE"/>
    <property type="match status" value="1"/>
</dbReference>
<comment type="pathway">
    <text evidence="2">Amino-sugar metabolism; 1,6-anhydro-N-acetylmuramate degradation.</text>
</comment>
<feature type="binding site" evidence="2">
    <location>
        <begin position="13"/>
        <end position="20"/>
    </location>
    <ligand>
        <name>ATP</name>
        <dbReference type="ChEBI" id="CHEBI:30616"/>
    </ligand>
</feature>
<name>A0ABQ5V880_9PROT</name>
<dbReference type="PANTHER" id="PTHR30605:SF0">
    <property type="entry name" value="ANHYDRO-N-ACETYLMURAMIC ACID KINASE"/>
    <property type="match status" value="1"/>
</dbReference>
<evidence type="ECO:0000256" key="3">
    <source>
        <dbReference type="SAM" id="MobiDB-lite"/>
    </source>
</evidence>
<feature type="compositionally biased region" description="Polar residues" evidence="3">
    <location>
        <begin position="360"/>
        <end position="371"/>
    </location>
</feature>